<dbReference type="InterPro" id="IPR000210">
    <property type="entry name" value="BTB/POZ_dom"/>
</dbReference>
<dbReference type="PANTHER" id="PTHR23312:SF8">
    <property type="entry name" value="ARMADILLO REPEAT-CONTAINING PROTEIN 5"/>
    <property type="match status" value="1"/>
</dbReference>
<feature type="region of interest" description="Disordered" evidence="1">
    <location>
        <begin position="379"/>
        <end position="418"/>
    </location>
</feature>
<name>A0A8S0YNJ0_ARCPL</name>
<accession>A0A8S0YNJ0</accession>
<dbReference type="GO" id="GO:0005829">
    <property type="term" value="C:cytosol"/>
    <property type="evidence" value="ECO:0007669"/>
    <property type="project" value="TreeGrafter"/>
</dbReference>
<dbReference type="InterPro" id="IPR011333">
    <property type="entry name" value="SKP1/BTB/POZ_sf"/>
</dbReference>
<evidence type="ECO:0000313" key="3">
    <source>
        <dbReference type="EMBL" id="CAB3220713.1"/>
    </source>
</evidence>
<feature type="compositionally biased region" description="Basic and acidic residues" evidence="1">
    <location>
        <begin position="386"/>
        <end position="399"/>
    </location>
</feature>
<dbReference type="AlphaFoldDB" id="A0A8S0YNJ0"/>
<dbReference type="InterPro" id="IPR000225">
    <property type="entry name" value="Armadillo"/>
</dbReference>
<dbReference type="InterPro" id="IPR016024">
    <property type="entry name" value="ARM-type_fold"/>
</dbReference>
<dbReference type="PANTHER" id="PTHR23312">
    <property type="entry name" value="ARMC5 ARMADILLO REPEAT-CONTAINING -RELATED"/>
    <property type="match status" value="1"/>
</dbReference>
<dbReference type="PROSITE" id="PS50097">
    <property type="entry name" value="BTB"/>
    <property type="match status" value="1"/>
</dbReference>
<feature type="compositionally biased region" description="Low complexity" evidence="1">
    <location>
        <begin position="570"/>
        <end position="585"/>
    </location>
</feature>
<dbReference type="OrthoDB" id="652091at2759"/>
<reference evidence="3 4" key="1">
    <citation type="submission" date="2020-04" db="EMBL/GenBank/DDBJ databases">
        <authorList>
            <person name="Wallbank WR R."/>
            <person name="Pardo Diaz C."/>
            <person name="Kozak K."/>
            <person name="Martin S."/>
            <person name="Jiggins C."/>
            <person name="Moest M."/>
            <person name="Warren A I."/>
            <person name="Byers J.R.P. K."/>
            <person name="Montejo-Kovacevich G."/>
            <person name="Yen C E."/>
        </authorList>
    </citation>
    <scope>NUCLEOTIDE SEQUENCE [LARGE SCALE GENOMIC DNA]</scope>
</reference>
<protein>
    <recommendedName>
        <fullName evidence="2">BTB domain-containing protein</fullName>
    </recommendedName>
</protein>
<dbReference type="SMART" id="SM00185">
    <property type="entry name" value="ARM"/>
    <property type="match status" value="3"/>
</dbReference>
<dbReference type="CDD" id="cd18186">
    <property type="entry name" value="BTB_POZ_ZBTB_KLHL-like"/>
    <property type="match status" value="1"/>
</dbReference>
<dbReference type="SUPFAM" id="SSF54695">
    <property type="entry name" value="POZ domain"/>
    <property type="match status" value="1"/>
</dbReference>
<feature type="domain" description="BTB" evidence="2">
    <location>
        <begin position="910"/>
        <end position="977"/>
    </location>
</feature>
<dbReference type="InterPro" id="IPR011989">
    <property type="entry name" value="ARM-like"/>
</dbReference>
<evidence type="ECO:0000313" key="4">
    <source>
        <dbReference type="Proteomes" id="UP000494256"/>
    </source>
</evidence>
<comment type="caution">
    <text evidence="3">The sequence shown here is derived from an EMBL/GenBank/DDBJ whole genome shotgun (WGS) entry which is preliminary data.</text>
</comment>
<evidence type="ECO:0000259" key="2">
    <source>
        <dbReference type="PROSITE" id="PS50097"/>
    </source>
</evidence>
<dbReference type="Gene3D" id="1.25.10.10">
    <property type="entry name" value="Leucine-rich Repeat Variant"/>
    <property type="match status" value="1"/>
</dbReference>
<dbReference type="Gene3D" id="3.30.710.10">
    <property type="entry name" value="Potassium Channel Kv1.1, Chain A"/>
    <property type="match status" value="1"/>
</dbReference>
<organism evidence="3 4">
    <name type="scientific">Arctia plantaginis</name>
    <name type="common">Wood tiger moth</name>
    <name type="synonym">Phalaena plantaginis</name>
    <dbReference type="NCBI Taxonomy" id="874455"/>
    <lineage>
        <taxon>Eukaryota</taxon>
        <taxon>Metazoa</taxon>
        <taxon>Ecdysozoa</taxon>
        <taxon>Arthropoda</taxon>
        <taxon>Hexapoda</taxon>
        <taxon>Insecta</taxon>
        <taxon>Pterygota</taxon>
        <taxon>Neoptera</taxon>
        <taxon>Endopterygota</taxon>
        <taxon>Lepidoptera</taxon>
        <taxon>Glossata</taxon>
        <taxon>Ditrysia</taxon>
        <taxon>Noctuoidea</taxon>
        <taxon>Erebidae</taxon>
        <taxon>Arctiinae</taxon>
        <taxon>Arctia</taxon>
    </lineage>
</organism>
<gene>
    <name evidence="3" type="ORF">APLA_LOCUS416</name>
</gene>
<sequence length="1090" mass="121130">MENNYVKSIIEGLKSSSSSRVQETLVKIRSKIIANDDGIKIFRECGGLEYLLPHLRKPNERILDITLSILGNCCLEEESSLTVGKLYIFAPLVNIIKTVCRDSIVGRACRVIGNLAQRPSNAEGLHSHGVVTALVTLIETRDKSTSYPTLTMAVRAIRQLWMVTDKRDEMLSLNAVRCIAILLTTECETAGIIKSTVPVRETEGLKKSQEELILGILKCLGYFTTYSTAQCAEQIQGDGRGFQCLVALTKRFESLALKCLMNICYLSTCRPLLGIAGFVECLISILQNITDVSSWPEGSAQALAQLSGESVNRSRLRHCGGLPLLVAAARENPRAMHALLQYVFDDTSFQILVNEGLVNLLTDELTTYLKTMNFEHNNTESEIGETVDRVTETQKEVKTSSEGQPTTEQSGASNTEGKCSLFARRKGPLSCGNEDELKVVIERDNMIVGFIDAIDSDASDDSQSEDETPPLRRKCLKRARSNSPKAVKKKSQLIKMASKDWSAGVYWEPKSPEWPSLNQASGSHVSMSPDRGETLGPLSPYSLYSDGYQSGFSPEYRTFSSNKRRKWDWSPESGVSSGEGSSTSPFWTEYQWSPSSSGGPASPFSAKEDSSDSEISGRYSPVCSDNEGEVVDLAGVSSAVDELNAAQVAHDLDELIMEDDDSVEAEPSTEVDAVNNVKHTKTSRVHIACVLVLLFRVSHGACNSLGALREEPVPNQTLELLTGRECLNALLDYVERCKRPLGRAARILAKVLSNALCLMSILRHRLALRLHYMSVSSKHPSTKCQQCKQLVRLSSKLLSQLTILAESSYGIGEISYQLLKGEAPVKQTLSLTLPYIVRTEKPLKKYFIDCGALNLLFNSIAESKEDLQDCVTALAKLANNVHIKDPKTLENRFKIIMNFDYNTILESLACDKVVTFELDDFSTVKANRVFLCQNSDVFSAMLMGCFKESEENCVRLKNVTKPALEYLFFLLHWAYDNPKLDVHCFPMSADLRTSLEVLLLADRFLFEKLKGLLSSAILQFQLTPETADKIYVWSLSEGMGFLCVESVAYLLTGKMCESDRTKCFNTILNLEYKEQWLEDIKSMILRQLVK</sequence>
<evidence type="ECO:0000256" key="1">
    <source>
        <dbReference type="SAM" id="MobiDB-lite"/>
    </source>
</evidence>
<feature type="compositionally biased region" description="Low complexity" evidence="1">
    <location>
        <begin position="593"/>
        <end position="605"/>
    </location>
</feature>
<dbReference type="SUPFAM" id="SSF48371">
    <property type="entry name" value="ARM repeat"/>
    <property type="match status" value="1"/>
</dbReference>
<feature type="compositionally biased region" description="Polar residues" evidence="1">
    <location>
        <begin position="400"/>
        <end position="417"/>
    </location>
</feature>
<dbReference type="Pfam" id="PF00651">
    <property type="entry name" value="BTB"/>
    <property type="match status" value="1"/>
</dbReference>
<dbReference type="GO" id="GO:0009653">
    <property type="term" value="P:anatomical structure morphogenesis"/>
    <property type="evidence" value="ECO:0007669"/>
    <property type="project" value="TreeGrafter"/>
</dbReference>
<dbReference type="InterPro" id="IPR055445">
    <property type="entry name" value="ARM_ARMC5"/>
</dbReference>
<dbReference type="Pfam" id="PF24768">
    <property type="entry name" value="ARM_ARMC5"/>
    <property type="match status" value="1"/>
</dbReference>
<proteinExistence type="predicted"/>
<dbReference type="EMBL" id="CADEBD010000038">
    <property type="protein sequence ID" value="CAB3220713.1"/>
    <property type="molecule type" value="Genomic_DNA"/>
</dbReference>
<dbReference type="Proteomes" id="UP000494256">
    <property type="component" value="Unassembled WGS sequence"/>
</dbReference>
<feature type="region of interest" description="Disordered" evidence="1">
    <location>
        <begin position="566"/>
        <end position="621"/>
    </location>
</feature>